<dbReference type="GO" id="GO:0009103">
    <property type="term" value="P:lipopolysaccharide biosynthetic process"/>
    <property type="evidence" value="ECO:0007669"/>
    <property type="project" value="TreeGrafter"/>
</dbReference>
<dbReference type="EMBL" id="LBTR01000005">
    <property type="protein sequence ID" value="KKQ46080.1"/>
    <property type="molecule type" value="Genomic_DNA"/>
</dbReference>
<proteinExistence type="predicted"/>
<evidence type="ECO:0000313" key="4">
    <source>
        <dbReference type="EMBL" id="KKQ46080.1"/>
    </source>
</evidence>
<keyword evidence="1 4" id="KW-0808">Transferase</keyword>
<protein>
    <submittedName>
        <fullName evidence="4">Glycosyl transferase group 1</fullName>
    </submittedName>
</protein>
<comment type="caution">
    <text evidence="4">The sequence shown here is derived from an EMBL/GenBank/DDBJ whole genome shotgun (WGS) entry which is preliminary data.</text>
</comment>
<dbReference type="InterPro" id="IPR028098">
    <property type="entry name" value="Glyco_trans_4-like_N"/>
</dbReference>
<reference evidence="4 5" key="1">
    <citation type="journal article" date="2015" name="Nature">
        <title>rRNA introns, odd ribosomes, and small enigmatic genomes across a large radiation of phyla.</title>
        <authorList>
            <person name="Brown C.T."/>
            <person name="Hug L.A."/>
            <person name="Thomas B.C."/>
            <person name="Sharon I."/>
            <person name="Castelle C.J."/>
            <person name="Singh A."/>
            <person name="Wilkins M.J."/>
            <person name="Williams K.H."/>
            <person name="Banfield J.F."/>
        </authorList>
    </citation>
    <scope>NUCLEOTIDE SEQUENCE [LARGE SCALE GENOMIC DNA]</scope>
</reference>
<dbReference type="PANTHER" id="PTHR46401">
    <property type="entry name" value="GLYCOSYLTRANSFERASE WBBK-RELATED"/>
    <property type="match status" value="1"/>
</dbReference>
<evidence type="ECO:0000313" key="5">
    <source>
        <dbReference type="Proteomes" id="UP000034603"/>
    </source>
</evidence>
<evidence type="ECO:0000259" key="2">
    <source>
        <dbReference type="Pfam" id="PF00534"/>
    </source>
</evidence>
<feature type="domain" description="Glycosyltransferase subfamily 4-like N-terminal" evidence="3">
    <location>
        <begin position="53"/>
        <end position="142"/>
    </location>
</feature>
<name>A0A0G0I523_9BACT</name>
<accession>A0A0G0I523</accession>
<dbReference type="InterPro" id="IPR001296">
    <property type="entry name" value="Glyco_trans_1"/>
</dbReference>
<dbReference type="GO" id="GO:0016757">
    <property type="term" value="F:glycosyltransferase activity"/>
    <property type="evidence" value="ECO:0007669"/>
    <property type="project" value="InterPro"/>
</dbReference>
<organism evidence="4 5">
    <name type="scientific">Candidatus Woesebacteria bacterium GW2011_GWA1_37_8</name>
    <dbReference type="NCBI Taxonomy" id="1618546"/>
    <lineage>
        <taxon>Bacteria</taxon>
        <taxon>Candidatus Woeseibacteriota</taxon>
    </lineage>
</organism>
<dbReference type="SUPFAM" id="SSF53756">
    <property type="entry name" value="UDP-Glycosyltransferase/glycogen phosphorylase"/>
    <property type="match status" value="1"/>
</dbReference>
<dbReference type="Gene3D" id="3.40.50.2000">
    <property type="entry name" value="Glycogen Phosphorylase B"/>
    <property type="match status" value="2"/>
</dbReference>
<dbReference type="AlphaFoldDB" id="A0A0G0I523"/>
<dbReference type="CDD" id="cd03809">
    <property type="entry name" value="GT4_MtfB-like"/>
    <property type="match status" value="1"/>
</dbReference>
<dbReference type="PANTHER" id="PTHR46401:SF2">
    <property type="entry name" value="GLYCOSYLTRANSFERASE WBBK-RELATED"/>
    <property type="match status" value="1"/>
</dbReference>
<gene>
    <name evidence="4" type="ORF">US62_C0005G0003</name>
</gene>
<dbReference type="Pfam" id="PF00534">
    <property type="entry name" value="Glycos_transf_1"/>
    <property type="match status" value="1"/>
</dbReference>
<dbReference type="Proteomes" id="UP000034603">
    <property type="component" value="Unassembled WGS sequence"/>
</dbReference>
<evidence type="ECO:0000256" key="1">
    <source>
        <dbReference type="ARBA" id="ARBA00022679"/>
    </source>
</evidence>
<dbReference type="Pfam" id="PF13439">
    <property type="entry name" value="Glyco_transf_4"/>
    <property type="match status" value="1"/>
</dbReference>
<evidence type="ECO:0000259" key="3">
    <source>
        <dbReference type="Pfam" id="PF13439"/>
    </source>
</evidence>
<sequence>MKVAIDERPLKSGDSVRGIGVNTREIIEALLKFNPKGSKIQINVVDFGKADLSKYDLVHYTNFHPYFITLPLKKPTKILVTIHDLIPLVYPKNYPAGLKGNFRFLVQKQLIKNVDGILTISQTSKKDIVRFLNVDPKKVHVSYLATRATINNMKSKKDYLRSVQRKYNLPNKFILYVGDVNYNKNIPTLIEAAKICGTTLVICGKQAADLKFAKDNLKVIKGPRDYLRFLFNKPHPELAHFKMIEILFKENNVIRTGFVSDRELSAIYSCASVFVQPSYYEGFGFCVLEAMSCDVPVVVSRTNALTEIAGDAALVCDPHDKIDMAEKIRLAMADSDIRAELIRKGEKRTREFLWEKTALETINIYKDIVDTP</sequence>
<feature type="domain" description="Glycosyl transferase family 1" evidence="2">
    <location>
        <begin position="169"/>
        <end position="348"/>
    </location>
</feature>